<evidence type="ECO:0000256" key="5">
    <source>
        <dbReference type="ARBA" id="ARBA00022989"/>
    </source>
</evidence>
<evidence type="ECO:0000256" key="10">
    <source>
        <dbReference type="SAM" id="Phobius"/>
    </source>
</evidence>
<dbReference type="PANTHER" id="PTHR10110:SF86">
    <property type="entry name" value="SODIUM_HYDROGEN EXCHANGER 7"/>
    <property type="match status" value="1"/>
</dbReference>
<feature type="transmembrane region" description="Helical" evidence="10">
    <location>
        <begin position="153"/>
        <end position="178"/>
    </location>
</feature>
<keyword evidence="5 10" id="KW-1133">Transmembrane helix</keyword>
<evidence type="ECO:0000256" key="6">
    <source>
        <dbReference type="ARBA" id="ARBA00023053"/>
    </source>
</evidence>
<proteinExistence type="predicted"/>
<dbReference type="eggNOG" id="COG0025">
    <property type="taxonomic scope" value="Bacteria"/>
</dbReference>
<protein>
    <submittedName>
        <fullName evidence="12">Na+ antiporter</fullName>
    </submittedName>
</protein>
<dbReference type="InterPro" id="IPR018422">
    <property type="entry name" value="Cation/H_exchanger_CPA1"/>
</dbReference>
<comment type="caution">
    <text evidence="12">The sequence shown here is derived from an EMBL/GenBank/DDBJ whole genome shotgun (WGS) entry which is preliminary data.</text>
</comment>
<feature type="transmembrane region" description="Helical" evidence="10">
    <location>
        <begin position="312"/>
        <end position="334"/>
    </location>
</feature>
<keyword evidence="2" id="KW-0813">Transport</keyword>
<keyword evidence="8 10" id="KW-0472">Membrane</keyword>
<dbReference type="EMBL" id="JGZP01000021">
    <property type="protein sequence ID" value="KFI94554.1"/>
    <property type="molecule type" value="Genomic_DNA"/>
</dbReference>
<evidence type="ECO:0000256" key="1">
    <source>
        <dbReference type="ARBA" id="ARBA00004651"/>
    </source>
</evidence>
<feature type="transmembrane region" description="Helical" evidence="10">
    <location>
        <begin position="88"/>
        <end position="107"/>
    </location>
</feature>
<dbReference type="AlphaFoldDB" id="A0A087DGA4"/>
<dbReference type="Pfam" id="PF00999">
    <property type="entry name" value="Na_H_Exchanger"/>
    <property type="match status" value="1"/>
</dbReference>
<reference evidence="12 13" key="1">
    <citation type="submission" date="2014-03" db="EMBL/GenBank/DDBJ databases">
        <title>Genomics of Bifidobacteria.</title>
        <authorList>
            <person name="Ventura M."/>
            <person name="Milani C."/>
            <person name="Lugli G.A."/>
        </authorList>
    </citation>
    <scope>NUCLEOTIDE SEQUENCE [LARGE SCALE GENOMIC DNA]</scope>
    <source>
        <strain evidence="12 13">DSM 23968</strain>
    </source>
</reference>
<keyword evidence="6" id="KW-0915">Sodium</keyword>
<evidence type="ECO:0000256" key="2">
    <source>
        <dbReference type="ARBA" id="ARBA00022448"/>
    </source>
</evidence>
<evidence type="ECO:0000259" key="11">
    <source>
        <dbReference type="Pfam" id="PF00999"/>
    </source>
</evidence>
<keyword evidence="4 10" id="KW-0812">Transmembrane</keyword>
<dbReference type="GO" id="GO:0098719">
    <property type="term" value="P:sodium ion import across plasma membrane"/>
    <property type="evidence" value="ECO:0007669"/>
    <property type="project" value="TreeGrafter"/>
</dbReference>
<evidence type="ECO:0000256" key="4">
    <source>
        <dbReference type="ARBA" id="ARBA00022692"/>
    </source>
</evidence>
<dbReference type="GO" id="GO:0005886">
    <property type="term" value="C:plasma membrane"/>
    <property type="evidence" value="ECO:0007669"/>
    <property type="project" value="UniProtKB-SubCell"/>
</dbReference>
<organism evidence="12 13">
    <name type="scientific">Bifidobacterium stellenboschense</name>
    <dbReference type="NCBI Taxonomy" id="762211"/>
    <lineage>
        <taxon>Bacteria</taxon>
        <taxon>Bacillati</taxon>
        <taxon>Actinomycetota</taxon>
        <taxon>Actinomycetes</taxon>
        <taxon>Bifidobacteriales</taxon>
        <taxon>Bifidobacteriaceae</taxon>
        <taxon>Bifidobacterium</taxon>
    </lineage>
</organism>
<keyword evidence="3" id="KW-1003">Cell membrane</keyword>
<gene>
    <name evidence="12" type="ORF">BSTEL_1224</name>
</gene>
<dbReference type="Gene3D" id="6.10.140.1330">
    <property type="match status" value="1"/>
</dbReference>
<feature type="transmembrane region" description="Helical" evidence="10">
    <location>
        <begin position="217"/>
        <end position="235"/>
    </location>
</feature>
<keyword evidence="13" id="KW-1185">Reference proteome</keyword>
<evidence type="ECO:0000256" key="9">
    <source>
        <dbReference type="ARBA" id="ARBA00023201"/>
    </source>
</evidence>
<sequence length="577" mass="62336">MELLELFLVLLAAVLVSTIVTQLLPRVSLPLTQILIGVVIALCMQGGRSFVIDSELFLVLLIAPLLFDESRNADKVALWKNRASILSLAIGLVLVLVLAVGFTLRVIEPSIPLAIAFAFGAALGPTDAAAVASMARSVSLSERQESLLSGESLFNDASGVVSFQFAIAAVTIGTFSLIDAGRSFAVSFFGGIGIGLVLGAAALLCTNVIRKHGTETLTAHITFELFTPFVVFLTAEHLRVSGILATVAAGLLISLAPRPISAYATKLSISSSAVWKVLDFVANGAVFVMLGMQLPEAIVPGWRGGDDVGNAAIIGATAAIAAVLVAARFMWVLLMEACHRDETTHKPQGFSKTLARDAFVTTLAGPKGAVTLSIMFTIPQVMVNGSDYRETIICIASVVVLITLLLANFLMPVVAPEKDESKGRHERAAYAAILQRVHDRMEERYVGSRDSRALGLVLHGYDTRIAALKDLKISDNQMHIANIREMRVWRDRGNRAEKGIDVSKRRFGRRNTMPTGPVRLTKDEVRRMMAQASDLYAEALRMELEEVRQAATRGDIAKKTAKAIREEIYLLQMGLDE</sequence>
<feature type="transmembrane region" description="Helical" evidence="10">
    <location>
        <begin position="241"/>
        <end position="261"/>
    </location>
</feature>
<dbReference type="InterPro" id="IPR006153">
    <property type="entry name" value="Cation/H_exchanger_TM"/>
</dbReference>
<dbReference type="PANTHER" id="PTHR10110">
    <property type="entry name" value="SODIUM/HYDROGEN EXCHANGER"/>
    <property type="match status" value="1"/>
</dbReference>
<keyword evidence="7" id="KW-0406">Ion transport</keyword>
<evidence type="ECO:0000256" key="7">
    <source>
        <dbReference type="ARBA" id="ARBA00023065"/>
    </source>
</evidence>
<dbReference type="GO" id="GO:0015385">
    <property type="term" value="F:sodium:proton antiporter activity"/>
    <property type="evidence" value="ECO:0007669"/>
    <property type="project" value="InterPro"/>
</dbReference>
<comment type="subcellular location">
    <subcellularLocation>
        <location evidence="1">Cell membrane</location>
        <topology evidence="1">Multi-pass membrane protein</topology>
    </subcellularLocation>
</comment>
<dbReference type="OrthoDB" id="9809206at2"/>
<keyword evidence="9" id="KW-0739">Sodium transport</keyword>
<evidence type="ECO:0000256" key="3">
    <source>
        <dbReference type="ARBA" id="ARBA00022475"/>
    </source>
</evidence>
<evidence type="ECO:0000256" key="8">
    <source>
        <dbReference type="ARBA" id="ARBA00023136"/>
    </source>
</evidence>
<dbReference type="RefSeq" id="WP_051923048.1">
    <property type="nucleotide sequence ID" value="NZ_JGZP01000021.1"/>
</dbReference>
<evidence type="ECO:0000313" key="12">
    <source>
        <dbReference type="EMBL" id="KFI94554.1"/>
    </source>
</evidence>
<accession>A0A087DGA4</accession>
<dbReference type="GO" id="GO:0051453">
    <property type="term" value="P:regulation of intracellular pH"/>
    <property type="evidence" value="ECO:0007669"/>
    <property type="project" value="TreeGrafter"/>
</dbReference>
<name>A0A087DGA4_9BIFI</name>
<feature type="domain" description="Cation/H+ exchanger transmembrane" evidence="11">
    <location>
        <begin position="13"/>
        <end position="406"/>
    </location>
</feature>
<evidence type="ECO:0000313" key="13">
    <source>
        <dbReference type="Proteomes" id="UP000029004"/>
    </source>
</evidence>
<dbReference type="GO" id="GO:0015386">
    <property type="term" value="F:potassium:proton antiporter activity"/>
    <property type="evidence" value="ECO:0007669"/>
    <property type="project" value="TreeGrafter"/>
</dbReference>
<feature type="transmembrane region" description="Helical" evidence="10">
    <location>
        <begin position="184"/>
        <end position="205"/>
    </location>
</feature>
<feature type="transmembrane region" description="Helical" evidence="10">
    <location>
        <begin position="390"/>
        <end position="415"/>
    </location>
</feature>
<dbReference type="STRING" id="762211.BSTEL_1224"/>
<dbReference type="Proteomes" id="UP000029004">
    <property type="component" value="Unassembled WGS sequence"/>
</dbReference>
<feature type="transmembrane region" description="Helical" evidence="10">
    <location>
        <begin position="34"/>
        <end position="67"/>
    </location>
</feature>